<dbReference type="PANTHER" id="PTHR33993">
    <property type="entry name" value="GLYOXALASE-RELATED"/>
    <property type="match status" value="1"/>
</dbReference>
<dbReference type="PATRIC" id="fig|1716141.3.peg.6339"/>
<dbReference type="CDD" id="cd07247">
    <property type="entry name" value="SgaA_N_like"/>
    <property type="match status" value="2"/>
</dbReference>
<gene>
    <name evidence="3" type="ORF">STSP_60260</name>
</gene>
<feature type="compositionally biased region" description="Basic and acidic residues" evidence="1">
    <location>
        <begin position="26"/>
        <end position="35"/>
    </location>
</feature>
<dbReference type="Proteomes" id="UP000077381">
    <property type="component" value="Unassembled WGS sequence"/>
</dbReference>
<dbReference type="Gene3D" id="3.10.180.10">
    <property type="entry name" value="2,3-Dihydroxybiphenyl 1,2-Dioxygenase, domain 1"/>
    <property type="match status" value="2"/>
</dbReference>
<name>A0A177HIU8_9ACTN</name>
<feature type="domain" description="VOC" evidence="2">
    <location>
        <begin position="42"/>
        <end position="156"/>
    </location>
</feature>
<organism evidence="3 4">
    <name type="scientific">Streptomyces jeddahensis</name>
    <dbReference type="NCBI Taxonomy" id="1716141"/>
    <lineage>
        <taxon>Bacteria</taxon>
        <taxon>Bacillati</taxon>
        <taxon>Actinomycetota</taxon>
        <taxon>Actinomycetes</taxon>
        <taxon>Kitasatosporales</taxon>
        <taxon>Streptomycetaceae</taxon>
        <taxon>Streptomyces</taxon>
    </lineage>
</organism>
<comment type="caution">
    <text evidence="3">The sequence shown here is derived from an EMBL/GenBank/DDBJ whole genome shotgun (WGS) entry which is preliminary data.</text>
</comment>
<dbReference type="InterPro" id="IPR029068">
    <property type="entry name" value="Glyas_Bleomycin-R_OHBP_Dase"/>
</dbReference>
<dbReference type="PANTHER" id="PTHR33993:SF10">
    <property type="entry name" value="CONSERVED PROTEIN"/>
    <property type="match status" value="1"/>
</dbReference>
<dbReference type="STRING" id="1716141.STSP_60260"/>
<dbReference type="EMBL" id="LOHS01000128">
    <property type="protein sequence ID" value="OAH10646.1"/>
    <property type="molecule type" value="Genomic_DNA"/>
</dbReference>
<dbReference type="Pfam" id="PF18029">
    <property type="entry name" value="Glyoxalase_6"/>
    <property type="match status" value="2"/>
</dbReference>
<dbReference type="SUPFAM" id="SSF54593">
    <property type="entry name" value="Glyoxalase/Bleomycin resistance protein/Dihydroxybiphenyl dioxygenase"/>
    <property type="match status" value="2"/>
</dbReference>
<dbReference type="InterPro" id="IPR041581">
    <property type="entry name" value="Glyoxalase_6"/>
</dbReference>
<protein>
    <submittedName>
        <fullName evidence="3">27 kDa antigen Cfp30B</fullName>
    </submittedName>
</protein>
<keyword evidence="4" id="KW-1185">Reference proteome</keyword>
<dbReference type="InterPro" id="IPR037523">
    <property type="entry name" value="VOC_core"/>
</dbReference>
<accession>A0A177HIU8</accession>
<dbReference type="PROSITE" id="PS51819">
    <property type="entry name" value="VOC"/>
    <property type="match status" value="2"/>
</dbReference>
<feature type="domain" description="VOC" evidence="2">
    <location>
        <begin position="170"/>
        <end position="285"/>
    </location>
</feature>
<feature type="region of interest" description="Disordered" evidence="1">
    <location>
        <begin position="1"/>
        <end position="36"/>
    </location>
</feature>
<dbReference type="AlphaFoldDB" id="A0A177HIU8"/>
<evidence type="ECO:0000313" key="3">
    <source>
        <dbReference type="EMBL" id="OAH10646.1"/>
    </source>
</evidence>
<evidence type="ECO:0000313" key="4">
    <source>
        <dbReference type="Proteomes" id="UP000077381"/>
    </source>
</evidence>
<evidence type="ECO:0000256" key="1">
    <source>
        <dbReference type="SAM" id="MobiDB-lite"/>
    </source>
</evidence>
<reference evidence="3 4" key="1">
    <citation type="submission" date="2015-12" db="EMBL/GenBank/DDBJ databases">
        <title>Genome sequence of Streptomyces sp. G25.</title>
        <authorList>
            <person name="Poehlein A."/>
            <person name="Roettig A."/>
            <person name="Hiessl S."/>
            <person name="Hauschild P."/>
            <person name="Schauer J."/>
            <person name="Madkour M.H."/>
            <person name="Al-Ansari A.M."/>
            <person name="Almakishah N.H."/>
            <person name="Steinbuechel A."/>
            <person name="Daniel R."/>
        </authorList>
    </citation>
    <scope>NUCLEOTIDE SEQUENCE [LARGE SCALE GENOMIC DNA]</scope>
    <source>
        <strain evidence="4">G25(2015)</strain>
    </source>
</reference>
<proteinExistence type="predicted"/>
<dbReference type="InterPro" id="IPR052164">
    <property type="entry name" value="Anthracycline_SecMetBiosynth"/>
</dbReference>
<evidence type="ECO:0000259" key="2">
    <source>
        <dbReference type="PROSITE" id="PS51819"/>
    </source>
</evidence>
<sequence>MTGEDTPASGSTEGVEESVTMTEAGSQHRQDDSGRARRTLGEPCWVSLMVHSMEATQRFYGELFGWEFRPGPQQLGPYVRALLDGNEVAGIGRMPGSRRLPVAWTPYLAADDVDATAATVRHCGGTVGVGPLDAADAGRMAIASDPAGAVFGIWQAAAHLGMAVSGVPGAPAWNELMTQDTASVARFYQSVFGYKEEAVVSADFDYVTLHLDGRPVASIHGVGRALPRDRGAHWMTHFEVADVDEAAERLTDLGGQVLQPPHDGDRGRKATVADPEGAVFTLVRTADGRP</sequence>